<dbReference type="InterPro" id="IPR050109">
    <property type="entry name" value="HTH-type_TetR-like_transc_reg"/>
</dbReference>
<gene>
    <name evidence="4" type="ORF">N801_04575</name>
</gene>
<proteinExistence type="predicted"/>
<dbReference type="EMBL" id="AVPL01000012">
    <property type="protein sequence ID" value="KGN41808.1"/>
    <property type="molecule type" value="Genomic_DNA"/>
</dbReference>
<accession>A0A0A0JX83</accession>
<evidence type="ECO:0000256" key="2">
    <source>
        <dbReference type="PROSITE-ProRule" id="PRU00335"/>
    </source>
</evidence>
<name>A0A0A0JX83_9MICO</name>
<dbReference type="OrthoDB" id="3825402at2"/>
<dbReference type="AlphaFoldDB" id="A0A0A0JX83"/>
<dbReference type="InterPro" id="IPR036271">
    <property type="entry name" value="Tet_transcr_reg_TetR-rel_C_sf"/>
</dbReference>
<feature type="domain" description="HTH tetR-type" evidence="3">
    <location>
        <begin position="20"/>
        <end position="80"/>
    </location>
</feature>
<evidence type="ECO:0000259" key="3">
    <source>
        <dbReference type="PROSITE" id="PS50977"/>
    </source>
</evidence>
<evidence type="ECO:0000313" key="4">
    <source>
        <dbReference type="EMBL" id="KGN41808.1"/>
    </source>
</evidence>
<keyword evidence="5" id="KW-1185">Reference proteome</keyword>
<reference evidence="4 5" key="1">
    <citation type="submission" date="2013-08" db="EMBL/GenBank/DDBJ databases">
        <title>The genome sequence of Knoellia aerolata.</title>
        <authorList>
            <person name="Zhu W."/>
            <person name="Wang G."/>
        </authorList>
    </citation>
    <scope>NUCLEOTIDE SEQUENCE [LARGE SCALE GENOMIC DNA]</scope>
    <source>
        <strain evidence="4 5">DSM 18566</strain>
    </source>
</reference>
<dbReference type="Proteomes" id="UP000030013">
    <property type="component" value="Unassembled WGS sequence"/>
</dbReference>
<protein>
    <recommendedName>
        <fullName evidence="3">HTH tetR-type domain-containing protein</fullName>
    </recommendedName>
</protein>
<dbReference type="GO" id="GO:0000976">
    <property type="term" value="F:transcription cis-regulatory region binding"/>
    <property type="evidence" value="ECO:0007669"/>
    <property type="project" value="TreeGrafter"/>
</dbReference>
<dbReference type="PANTHER" id="PTHR30055:SF146">
    <property type="entry name" value="HTH-TYPE TRANSCRIPTIONAL DUAL REGULATOR CECR"/>
    <property type="match status" value="1"/>
</dbReference>
<sequence length="221" mass="24717">MSEPVKRRPYRSAARDAKARANRVAILHAATKLFVAQGYPGTSVASIAGEAGVSEDLVYLLFSTKRRLLIEVLNYAVTGEPDSPRVLDQEGPRAVEAETDQRRQIAMFARDIVPRSNAARPIDDVMMSAALVDPEIAEKHRQMHQTRLANLTRFVEWVARNGPLREGLTVEEGAATVWALTGPAMHRMLVDELGWDEDRFVHWVQHTLEATLLPPARHHDT</sequence>
<dbReference type="SUPFAM" id="SSF46689">
    <property type="entry name" value="Homeodomain-like"/>
    <property type="match status" value="1"/>
</dbReference>
<dbReference type="PROSITE" id="PS50977">
    <property type="entry name" value="HTH_TETR_2"/>
    <property type="match status" value="1"/>
</dbReference>
<evidence type="ECO:0000256" key="1">
    <source>
        <dbReference type="ARBA" id="ARBA00023125"/>
    </source>
</evidence>
<dbReference type="STRING" id="1385519.N801_04575"/>
<dbReference type="PANTHER" id="PTHR30055">
    <property type="entry name" value="HTH-TYPE TRANSCRIPTIONAL REGULATOR RUTR"/>
    <property type="match status" value="1"/>
</dbReference>
<evidence type="ECO:0000313" key="5">
    <source>
        <dbReference type="Proteomes" id="UP000030013"/>
    </source>
</evidence>
<dbReference type="GO" id="GO:0003700">
    <property type="term" value="F:DNA-binding transcription factor activity"/>
    <property type="evidence" value="ECO:0007669"/>
    <property type="project" value="TreeGrafter"/>
</dbReference>
<dbReference type="eggNOG" id="COG1309">
    <property type="taxonomic scope" value="Bacteria"/>
</dbReference>
<feature type="DNA-binding region" description="H-T-H motif" evidence="2">
    <location>
        <begin position="43"/>
        <end position="62"/>
    </location>
</feature>
<dbReference type="SUPFAM" id="SSF48498">
    <property type="entry name" value="Tetracyclin repressor-like, C-terminal domain"/>
    <property type="match status" value="1"/>
</dbReference>
<keyword evidence="1 2" id="KW-0238">DNA-binding</keyword>
<comment type="caution">
    <text evidence="4">The sequence shown here is derived from an EMBL/GenBank/DDBJ whole genome shotgun (WGS) entry which is preliminary data.</text>
</comment>
<organism evidence="4 5">
    <name type="scientific">Knoellia aerolata DSM 18566</name>
    <dbReference type="NCBI Taxonomy" id="1385519"/>
    <lineage>
        <taxon>Bacteria</taxon>
        <taxon>Bacillati</taxon>
        <taxon>Actinomycetota</taxon>
        <taxon>Actinomycetes</taxon>
        <taxon>Micrococcales</taxon>
        <taxon>Intrasporangiaceae</taxon>
        <taxon>Knoellia</taxon>
    </lineage>
</organism>
<dbReference type="Pfam" id="PF00440">
    <property type="entry name" value="TetR_N"/>
    <property type="match status" value="1"/>
</dbReference>
<dbReference type="Gene3D" id="1.10.357.10">
    <property type="entry name" value="Tetracycline Repressor, domain 2"/>
    <property type="match status" value="1"/>
</dbReference>
<dbReference type="PRINTS" id="PR00455">
    <property type="entry name" value="HTHTETR"/>
</dbReference>
<dbReference type="InterPro" id="IPR001647">
    <property type="entry name" value="HTH_TetR"/>
</dbReference>
<dbReference type="InterPro" id="IPR009057">
    <property type="entry name" value="Homeodomain-like_sf"/>
</dbReference>
<dbReference type="RefSeq" id="WP_052112705.1">
    <property type="nucleotide sequence ID" value="NZ_AVPL01000012.1"/>
</dbReference>